<keyword evidence="5" id="KW-1003">Cell membrane</keyword>
<organism evidence="7 8">
    <name type="scientific">Bacillus bruguierae</name>
    <dbReference type="NCBI Taxonomy" id="3127667"/>
    <lineage>
        <taxon>Bacteria</taxon>
        <taxon>Bacillati</taxon>
        <taxon>Bacillota</taxon>
        <taxon>Bacilli</taxon>
        <taxon>Bacillales</taxon>
        <taxon>Bacillaceae</taxon>
        <taxon>Bacillus</taxon>
    </lineage>
</organism>
<dbReference type="EMBL" id="JBAWSX010000002">
    <property type="protein sequence ID" value="MEI4800767.1"/>
    <property type="molecule type" value="Genomic_DNA"/>
</dbReference>
<accession>A0ABU8FDK6</accession>
<evidence type="ECO:0000256" key="5">
    <source>
        <dbReference type="RuleBase" id="RU361157"/>
    </source>
</evidence>
<dbReference type="RefSeq" id="WP_336471808.1">
    <property type="nucleotide sequence ID" value="NZ_JBAWSX010000002.1"/>
</dbReference>
<dbReference type="PIRSF" id="PIRSF006648">
    <property type="entry name" value="DrrB"/>
    <property type="match status" value="1"/>
</dbReference>
<dbReference type="InterPro" id="IPR013525">
    <property type="entry name" value="ABC2_TM"/>
</dbReference>
<feature type="domain" description="ABC transmembrane type-2" evidence="6">
    <location>
        <begin position="20"/>
        <end position="244"/>
    </location>
</feature>
<dbReference type="InterPro" id="IPR052902">
    <property type="entry name" value="ABC-2_transporter"/>
</dbReference>
<sequence>MMGFFVLYKRDVVNIVMNPVLLLTNTISPILFILIFGYLSNGRYGESEITSYDYYGVTILIYGILNVSMTASNSFMEKRLKNSNLRVMYSPIRVSYLYLSKILATFTFTSVCYLFVMYVAHIGLHVAFGGRNVGYIIIIMLLFNFLSAVIGVLFCCMFKSEEVTNKILSLLNNALAILGGVFFSLDGLGDTVRTISYISPVKWIVECVMKIIYDQDFSLFLTTGSVLVLLTCFGLVGCKFLFKVEDYI</sequence>
<keyword evidence="4 5" id="KW-0472">Membrane</keyword>
<comment type="subcellular location">
    <subcellularLocation>
        <location evidence="5">Cell membrane</location>
        <topology evidence="5">Multi-pass membrane protein</topology>
    </subcellularLocation>
    <subcellularLocation>
        <location evidence="1">Membrane</location>
        <topology evidence="1">Multi-pass membrane protein</topology>
    </subcellularLocation>
</comment>
<dbReference type="PROSITE" id="PS51012">
    <property type="entry name" value="ABC_TM2"/>
    <property type="match status" value="1"/>
</dbReference>
<dbReference type="InterPro" id="IPR000412">
    <property type="entry name" value="ABC_2_transport"/>
</dbReference>
<keyword evidence="2 5" id="KW-0812">Transmembrane</keyword>
<evidence type="ECO:0000256" key="2">
    <source>
        <dbReference type="ARBA" id="ARBA00022692"/>
    </source>
</evidence>
<feature type="transmembrane region" description="Helical" evidence="5">
    <location>
        <begin position="167"/>
        <end position="185"/>
    </location>
</feature>
<dbReference type="Proteomes" id="UP001372526">
    <property type="component" value="Unassembled WGS sequence"/>
</dbReference>
<keyword evidence="5" id="KW-0813">Transport</keyword>
<evidence type="ECO:0000259" key="6">
    <source>
        <dbReference type="PROSITE" id="PS51012"/>
    </source>
</evidence>
<dbReference type="PANTHER" id="PTHR43027:SF1">
    <property type="entry name" value="DOXORUBICIN RESISTANCE ABC TRANSPORTER PERMEASE PROTEIN DRRC-RELATED"/>
    <property type="match status" value="1"/>
</dbReference>
<dbReference type="InterPro" id="IPR047817">
    <property type="entry name" value="ABC2_TM_bact-type"/>
</dbReference>
<comment type="caution">
    <text evidence="7">The sequence shown here is derived from an EMBL/GenBank/DDBJ whole genome shotgun (WGS) entry which is preliminary data.</text>
</comment>
<feature type="transmembrane region" description="Helical" evidence="5">
    <location>
        <begin position="219"/>
        <end position="242"/>
    </location>
</feature>
<feature type="transmembrane region" description="Helical" evidence="5">
    <location>
        <begin position="133"/>
        <end position="155"/>
    </location>
</feature>
<gene>
    <name evidence="7" type="ORF">WAZ07_05385</name>
</gene>
<feature type="transmembrane region" description="Helical" evidence="5">
    <location>
        <begin position="96"/>
        <end position="121"/>
    </location>
</feature>
<reference evidence="7 8" key="1">
    <citation type="submission" date="2024-01" db="EMBL/GenBank/DDBJ databases">
        <title>Seven novel Bacillus-like species.</title>
        <authorList>
            <person name="Liu G."/>
        </authorList>
    </citation>
    <scope>NUCLEOTIDE SEQUENCE [LARGE SCALE GENOMIC DNA]</scope>
    <source>
        <strain evidence="7 8">FJAT-51639</strain>
    </source>
</reference>
<evidence type="ECO:0000256" key="3">
    <source>
        <dbReference type="ARBA" id="ARBA00022989"/>
    </source>
</evidence>
<dbReference type="Pfam" id="PF01061">
    <property type="entry name" value="ABC2_membrane"/>
    <property type="match status" value="1"/>
</dbReference>
<proteinExistence type="inferred from homology"/>
<feature type="transmembrane region" description="Helical" evidence="5">
    <location>
        <begin position="12"/>
        <end position="39"/>
    </location>
</feature>
<feature type="transmembrane region" description="Helical" evidence="5">
    <location>
        <begin position="54"/>
        <end position="75"/>
    </location>
</feature>
<name>A0ABU8FDK6_9BACI</name>
<keyword evidence="8" id="KW-1185">Reference proteome</keyword>
<evidence type="ECO:0000256" key="4">
    <source>
        <dbReference type="ARBA" id="ARBA00023136"/>
    </source>
</evidence>
<evidence type="ECO:0000313" key="8">
    <source>
        <dbReference type="Proteomes" id="UP001372526"/>
    </source>
</evidence>
<evidence type="ECO:0000313" key="7">
    <source>
        <dbReference type="EMBL" id="MEI4800767.1"/>
    </source>
</evidence>
<comment type="similarity">
    <text evidence="5">Belongs to the ABC-2 integral membrane protein family.</text>
</comment>
<keyword evidence="3 5" id="KW-1133">Transmembrane helix</keyword>
<dbReference type="PANTHER" id="PTHR43027">
    <property type="entry name" value="DOXORUBICIN RESISTANCE ABC TRANSPORTER PERMEASE PROTEIN DRRC-RELATED"/>
    <property type="match status" value="1"/>
</dbReference>
<protein>
    <recommendedName>
        <fullName evidence="5">Transport permease protein</fullName>
    </recommendedName>
</protein>
<evidence type="ECO:0000256" key="1">
    <source>
        <dbReference type="ARBA" id="ARBA00004141"/>
    </source>
</evidence>